<gene>
    <name evidence="10" type="ORF">KZJ38_08240</name>
</gene>
<dbReference type="CDD" id="cd03216">
    <property type="entry name" value="ABC_Carb_Monos_I"/>
    <property type="match status" value="1"/>
</dbReference>
<dbReference type="Gene3D" id="3.40.50.300">
    <property type="entry name" value="P-loop containing nucleotide triphosphate hydrolases"/>
    <property type="match status" value="2"/>
</dbReference>
<feature type="compositionally biased region" description="Low complexity" evidence="8">
    <location>
        <begin position="1"/>
        <end position="13"/>
    </location>
</feature>
<dbReference type="Pfam" id="PF00005">
    <property type="entry name" value="ABC_tran"/>
    <property type="match status" value="2"/>
</dbReference>
<evidence type="ECO:0000256" key="2">
    <source>
        <dbReference type="ARBA" id="ARBA00022475"/>
    </source>
</evidence>
<accession>A0ABX8USE4</accession>
<keyword evidence="2" id="KW-1003">Cell membrane</keyword>
<evidence type="ECO:0000259" key="9">
    <source>
        <dbReference type="PROSITE" id="PS50893"/>
    </source>
</evidence>
<keyword evidence="6" id="KW-0547">Nucleotide-binding</keyword>
<name>A0ABX8USE4_9BURK</name>
<dbReference type="SUPFAM" id="SSF52540">
    <property type="entry name" value="P-loop containing nucleoside triphosphate hydrolases"/>
    <property type="match status" value="2"/>
</dbReference>
<dbReference type="InterPro" id="IPR050107">
    <property type="entry name" value="ABC_carbohydrate_import_ATPase"/>
</dbReference>
<keyword evidence="7 10" id="KW-0067">ATP-binding</keyword>
<dbReference type="GO" id="GO:0005524">
    <property type="term" value="F:ATP binding"/>
    <property type="evidence" value="ECO:0007669"/>
    <property type="project" value="UniProtKB-KW"/>
</dbReference>
<evidence type="ECO:0000313" key="10">
    <source>
        <dbReference type="EMBL" id="QYD70272.1"/>
    </source>
</evidence>
<keyword evidence="3" id="KW-0472">Membrane</keyword>
<dbReference type="InterPro" id="IPR003593">
    <property type="entry name" value="AAA+_ATPase"/>
</dbReference>
<proteinExistence type="predicted"/>
<keyword evidence="3" id="KW-0997">Cell inner membrane</keyword>
<dbReference type="InterPro" id="IPR003439">
    <property type="entry name" value="ABC_transporter-like_ATP-bd"/>
</dbReference>
<keyword evidence="4" id="KW-0762">Sugar transport</keyword>
<dbReference type="RefSeq" id="WP_219799593.1">
    <property type="nucleotide sequence ID" value="NZ_CP080095.1"/>
</dbReference>
<evidence type="ECO:0000256" key="1">
    <source>
        <dbReference type="ARBA" id="ARBA00022448"/>
    </source>
</evidence>
<keyword evidence="5" id="KW-0677">Repeat</keyword>
<evidence type="ECO:0000256" key="5">
    <source>
        <dbReference type="ARBA" id="ARBA00022737"/>
    </source>
</evidence>
<feature type="domain" description="ABC transporter" evidence="9">
    <location>
        <begin position="38"/>
        <end position="274"/>
    </location>
</feature>
<reference evidence="10 11" key="1">
    <citation type="submission" date="2021-07" db="EMBL/GenBank/DDBJ databases">
        <title>Paraburkholderia edwinii protects Aspergillus sp. from phenazines by acting as a toxin sponge.</title>
        <authorList>
            <person name="Dahlstrom K.M."/>
            <person name="Newman D.K."/>
        </authorList>
    </citation>
    <scope>NUCLEOTIDE SEQUENCE [LARGE SCALE GENOMIC DNA]</scope>
    <source>
        <strain evidence="10 11">Pe01</strain>
    </source>
</reference>
<dbReference type="InterPro" id="IPR027417">
    <property type="entry name" value="P-loop_NTPase"/>
</dbReference>
<dbReference type="PROSITE" id="PS00211">
    <property type="entry name" value="ABC_TRANSPORTER_1"/>
    <property type="match status" value="1"/>
</dbReference>
<keyword evidence="11" id="KW-1185">Reference proteome</keyword>
<organism evidence="10 11">
    <name type="scientific">Paraburkholderia edwinii</name>
    <dbReference type="NCBI Taxonomy" id="2861782"/>
    <lineage>
        <taxon>Bacteria</taxon>
        <taxon>Pseudomonadati</taxon>
        <taxon>Pseudomonadota</taxon>
        <taxon>Betaproteobacteria</taxon>
        <taxon>Burkholderiales</taxon>
        <taxon>Burkholderiaceae</taxon>
        <taxon>Paraburkholderia</taxon>
    </lineage>
</organism>
<dbReference type="PROSITE" id="PS50893">
    <property type="entry name" value="ABC_TRANSPORTER_2"/>
    <property type="match status" value="2"/>
</dbReference>
<protein>
    <submittedName>
        <fullName evidence="10">Sugar ABC transporter ATP-binding protein</fullName>
    </submittedName>
</protein>
<dbReference type="PANTHER" id="PTHR43790">
    <property type="entry name" value="CARBOHYDRATE TRANSPORT ATP-BINDING PROTEIN MG119-RELATED"/>
    <property type="match status" value="1"/>
</dbReference>
<dbReference type="SMART" id="SM00382">
    <property type="entry name" value="AAA"/>
    <property type="match status" value="2"/>
</dbReference>
<feature type="domain" description="ABC transporter" evidence="9">
    <location>
        <begin position="294"/>
        <end position="534"/>
    </location>
</feature>
<keyword evidence="1" id="KW-0813">Transport</keyword>
<dbReference type="InterPro" id="IPR017871">
    <property type="entry name" value="ABC_transporter-like_CS"/>
</dbReference>
<evidence type="ECO:0000256" key="6">
    <source>
        <dbReference type="ARBA" id="ARBA00022741"/>
    </source>
</evidence>
<evidence type="ECO:0000256" key="3">
    <source>
        <dbReference type="ARBA" id="ARBA00022519"/>
    </source>
</evidence>
<dbReference type="EMBL" id="CP080095">
    <property type="protein sequence ID" value="QYD70272.1"/>
    <property type="molecule type" value="Genomic_DNA"/>
</dbReference>
<evidence type="ECO:0000256" key="7">
    <source>
        <dbReference type="ARBA" id="ARBA00022840"/>
    </source>
</evidence>
<feature type="region of interest" description="Disordered" evidence="8">
    <location>
        <begin position="1"/>
        <end position="31"/>
    </location>
</feature>
<dbReference type="CDD" id="cd03215">
    <property type="entry name" value="ABC_Carb_Monos_II"/>
    <property type="match status" value="1"/>
</dbReference>
<evidence type="ECO:0000256" key="8">
    <source>
        <dbReference type="SAM" id="MobiDB-lite"/>
    </source>
</evidence>
<dbReference type="Proteomes" id="UP000826462">
    <property type="component" value="Chromosome 1"/>
</dbReference>
<evidence type="ECO:0000313" key="11">
    <source>
        <dbReference type="Proteomes" id="UP000826462"/>
    </source>
</evidence>
<evidence type="ECO:0000256" key="4">
    <source>
        <dbReference type="ARBA" id="ARBA00022597"/>
    </source>
</evidence>
<dbReference type="PANTHER" id="PTHR43790:SF9">
    <property type="entry name" value="GALACTOFURANOSE TRANSPORTER ATP-BINDING PROTEIN YTFR"/>
    <property type="match status" value="1"/>
</dbReference>
<sequence length="534" mass="56590">MTPSASTGPAAAPRDGAPQPAQDIAPLRPGSTPPLPLVAATRISIAFNGSPALSDVDFDILPGEVHALVGENGAGKSSLMKILGGIYLPDAGALSVGGAPVAFRTSADAIDAGIAIIHQELNLVDSLPVVDNLFLGKEITTRFGFPDHTAMRAKARAVLAQLGFKPSPDALVGALRIGEKQLIEIAKALLADARVLIMDEPTSALSDAETHALEALVRTLRERGMGIVLISHRLQEVFDLADRVTVLRDGRHIATLPIGRVESAEQLVSMMIGKQFVAPRRDAGAVRAASDAMIDVRELTLSGEHRPVVDRVSFDVRRGEVFGLSGLLGAGKTEILETLFGVSPYRVAGTVAIGAARRAFRTPAEAVEAGVAFVTEDRKKDGLLVDQSVEANFLLPSLAHIEGFPFYRRRAAARRVAAQTKASNVKHGGANELVATLSGGNQQKLIIGKWLMTDPVLLLLDEPTRGVDVAAKSEIYQQILQAARAGLTVVVASSEIDELMLMCDRILVLCEGRSRGVLERAAFSADELVKRASP</sequence>